<name>A0A7S2S164_9STRA</name>
<evidence type="ECO:0000313" key="1">
    <source>
        <dbReference type="EMBL" id="CAD9686535.1"/>
    </source>
</evidence>
<organism evidence="1">
    <name type="scientific">Eucampia antarctica</name>
    <dbReference type="NCBI Taxonomy" id="49252"/>
    <lineage>
        <taxon>Eukaryota</taxon>
        <taxon>Sar</taxon>
        <taxon>Stramenopiles</taxon>
        <taxon>Ochrophyta</taxon>
        <taxon>Bacillariophyta</taxon>
        <taxon>Mediophyceae</taxon>
        <taxon>Biddulphiophycidae</taxon>
        <taxon>Hemiaulales</taxon>
        <taxon>Hemiaulaceae</taxon>
        <taxon>Eucampia</taxon>
    </lineage>
</organism>
<gene>
    <name evidence="1" type="ORF">EANT1437_LOCUS11158</name>
</gene>
<reference evidence="1" key="1">
    <citation type="submission" date="2021-01" db="EMBL/GenBank/DDBJ databases">
        <authorList>
            <person name="Corre E."/>
            <person name="Pelletier E."/>
            <person name="Niang G."/>
            <person name="Scheremetjew M."/>
            <person name="Finn R."/>
            <person name="Kale V."/>
            <person name="Holt S."/>
            <person name="Cochrane G."/>
            <person name="Meng A."/>
            <person name="Brown T."/>
            <person name="Cohen L."/>
        </authorList>
    </citation>
    <scope>NUCLEOTIDE SEQUENCE</scope>
    <source>
        <strain evidence="1">CCMP1452</strain>
    </source>
</reference>
<proteinExistence type="predicted"/>
<sequence length="100" mass="11373">MICEIHGVASGQMIWFKENKSVLKITTFLIQKHYEFHYLFRAASYPTHTSLFFSVFKTISYGGGDDDSKLSGKGTSKETHLIKTQKKNWGSIIYPPPVNV</sequence>
<accession>A0A7S2S164</accession>
<dbReference type="EMBL" id="HBHI01021741">
    <property type="protein sequence ID" value="CAD9686535.1"/>
    <property type="molecule type" value="Transcribed_RNA"/>
</dbReference>
<dbReference type="AlphaFoldDB" id="A0A7S2S164"/>
<protein>
    <submittedName>
        <fullName evidence="1">Uncharacterized protein</fullName>
    </submittedName>
</protein>